<accession>A0A0W8FYF0</accession>
<organism evidence="1">
    <name type="scientific">hydrocarbon metagenome</name>
    <dbReference type="NCBI Taxonomy" id="938273"/>
    <lineage>
        <taxon>unclassified sequences</taxon>
        <taxon>metagenomes</taxon>
        <taxon>ecological metagenomes</taxon>
    </lineage>
</organism>
<dbReference type="AlphaFoldDB" id="A0A0W8FYF0"/>
<proteinExistence type="predicted"/>
<gene>
    <name evidence="1" type="ORF">ASZ90_004313</name>
</gene>
<evidence type="ECO:0008006" key="2">
    <source>
        <dbReference type="Google" id="ProtNLM"/>
    </source>
</evidence>
<protein>
    <recommendedName>
        <fullName evidence="2">DUF5683 domain-containing protein</fullName>
    </recommendedName>
</protein>
<reference evidence="1" key="1">
    <citation type="journal article" date="2015" name="Proc. Natl. Acad. Sci. U.S.A.">
        <title>Networks of energetic and metabolic interactions define dynamics in microbial communities.</title>
        <authorList>
            <person name="Embree M."/>
            <person name="Liu J.K."/>
            <person name="Al-Bassam M.M."/>
            <person name="Zengler K."/>
        </authorList>
    </citation>
    <scope>NUCLEOTIDE SEQUENCE</scope>
</reference>
<comment type="caution">
    <text evidence="1">The sequence shown here is derived from an EMBL/GenBank/DDBJ whole genome shotgun (WGS) entry which is preliminary data.</text>
</comment>
<evidence type="ECO:0000313" key="1">
    <source>
        <dbReference type="EMBL" id="KUG25852.1"/>
    </source>
</evidence>
<name>A0A0W8FYF0_9ZZZZ</name>
<sequence>MKKLLFISLFPALFFAQTQTKSITELKQQINTEVDQEYSLQLQPKGEKKKPGLAIIYSLILPGMGELYADAYDSGLYFTIADGVFWGAVAGFNIYGGWKEDNYRSFAESQGGVDINGKDEKYFADIGNYVDIYQYNRTQELNRNFSAIYNETTHFWQWETNSQRSEYREMWTSSENAFNNVRFAVGALILNRLASAINAVRLVSAYNQKIEDNSWNVSVGMTSNPNLPPSINLNFVTKF</sequence>
<dbReference type="EMBL" id="LNQE01000588">
    <property type="protein sequence ID" value="KUG25852.1"/>
    <property type="molecule type" value="Genomic_DNA"/>
</dbReference>